<keyword evidence="1" id="KW-0812">Transmembrane</keyword>
<dbReference type="AlphaFoldDB" id="A0AAN0MLF0"/>
<organism evidence="2 3">
    <name type="scientific">Pectobacterium araliae</name>
    <dbReference type="NCBI Taxonomy" id="3073862"/>
    <lineage>
        <taxon>Bacteria</taxon>
        <taxon>Pseudomonadati</taxon>
        <taxon>Pseudomonadota</taxon>
        <taxon>Gammaproteobacteria</taxon>
        <taxon>Enterobacterales</taxon>
        <taxon>Pectobacteriaceae</taxon>
        <taxon>Pectobacterium</taxon>
    </lineage>
</organism>
<dbReference type="Proteomes" id="UP001377830">
    <property type="component" value="Chromosome"/>
</dbReference>
<feature type="transmembrane region" description="Helical" evidence="1">
    <location>
        <begin position="57"/>
        <end position="75"/>
    </location>
</feature>
<protein>
    <submittedName>
        <fullName evidence="2">Uncharacterized protein</fullName>
    </submittedName>
</protein>
<feature type="transmembrane region" description="Helical" evidence="1">
    <location>
        <begin position="18"/>
        <end position="37"/>
    </location>
</feature>
<evidence type="ECO:0000313" key="3">
    <source>
        <dbReference type="Proteomes" id="UP001377830"/>
    </source>
</evidence>
<gene>
    <name evidence="2" type="ORF">PEC302110_19670</name>
</gene>
<reference evidence="3" key="1">
    <citation type="journal article" date="2024" name="Int. J. Syst. Evol. Microbiol.">
        <title>Pectobacterium araliae sp. nov., a pathogen causing bacterial soft rot of Japanese angelica tree in Japan.</title>
        <authorList>
            <person name="Sawada H."/>
            <person name="Someya N."/>
            <person name="Morohoshi T."/>
            <person name="Ono M."/>
            <person name="Satou M."/>
        </authorList>
    </citation>
    <scope>NUCLEOTIDE SEQUENCE [LARGE SCALE GENOMIC DNA]</scope>
    <source>
        <strain evidence="3">MAFF 302110</strain>
    </source>
</reference>
<sequence length="79" mass="9073">MLIPTYFIIKKLTSSEDIYHKFGGIIASCAFMSFHFYTYHSERIPFFDISIVGNDTVHYSSIIFGFISGFVGWAAHHED</sequence>
<dbReference type="KEGG" id="parl:PEC302110_19670"/>
<keyword evidence="1" id="KW-0472">Membrane</keyword>
<evidence type="ECO:0000256" key="1">
    <source>
        <dbReference type="SAM" id="Phobius"/>
    </source>
</evidence>
<accession>A0AAN0MLF0</accession>
<dbReference type="EMBL" id="AP028908">
    <property type="protein sequence ID" value="BES84870.1"/>
    <property type="molecule type" value="Genomic_DNA"/>
</dbReference>
<keyword evidence="3" id="KW-1185">Reference proteome</keyword>
<keyword evidence="1" id="KW-1133">Transmembrane helix</keyword>
<name>A0AAN0MLF0_9GAMM</name>
<evidence type="ECO:0000313" key="2">
    <source>
        <dbReference type="EMBL" id="BES84870.1"/>
    </source>
</evidence>
<proteinExistence type="predicted"/>